<dbReference type="InterPro" id="IPR005174">
    <property type="entry name" value="KIB1-4_b-propeller"/>
</dbReference>
<accession>A0ABC8WW42</accession>
<evidence type="ECO:0000313" key="2">
    <source>
        <dbReference type="EMBL" id="CAL4916760.1"/>
    </source>
</evidence>
<evidence type="ECO:0000313" key="3">
    <source>
        <dbReference type="Proteomes" id="UP001497457"/>
    </source>
</evidence>
<reference evidence="2 3" key="2">
    <citation type="submission" date="2024-10" db="EMBL/GenBank/DDBJ databases">
        <authorList>
            <person name="Ryan C."/>
        </authorList>
    </citation>
    <scope>NUCLEOTIDE SEQUENCE [LARGE SCALE GENOMIC DNA]</scope>
</reference>
<dbReference type="PANTHER" id="PTHR45560:SF4">
    <property type="entry name" value="OS04G0164500 PROTEIN"/>
    <property type="match status" value="1"/>
</dbReference>
<dbReference type="PANTHER" id="PTHR45560">
    <property type="entry name" value="OS04G0163150 PROTEIN-RELATED"/>
    <property type="match status" value="1"/>
</dbReference>
<dbReference type="AlphaFoldDB" id="A0ABC8WW42"/>
<sequence length="428" mass="46101">MAPARGCSGVTFLDRLPPELLAEIHGRLGFVDRLALAASCAARSRIALKTEAPCLVLPGASPDRITVFSLADNHAAAARATDPAMRDHVVLGSCSAAAGWLVTADARGSLRMANPVTGEQADLPAITTIPFIRPLGGGAFCLSMGPFAEVRFRGEAPSADGTFNGAWWGGRSTFTHTADQMRLWFYRKVVLSVSSASPTPSPRSYAAMLILGRNLGAPAFASAEDPVWRLAPSRDGVEDAIHHDGRFYSVTYSGAVEAWERGDGGGGEFVSRAVAPRLAFEERSVSRKYLAAALDGRLMAVLKYSPQEKGDGVSFKVQVLDEARGRWEEAADIGDAALFVGVNGTLCVSAREYPRVRAGCVYFTDDNIGETWLRHDRDVGYGYANREANLEVRDVGVYSLHSGKVERINVTLQEQPRWPPAAWFTPSV</sequence>
<proteinExistence type="predicted"/>
<gene>
    <name evidence="2" type="ORF">URODEC1_LOCUS18179</name>
</gene>
<dbReference type="Pfam" id="PF03478">
    <property type="entry name" value="Beta-prop_KIB1-4"/>
    <property type="match status" value="1"/>
</dbReference>
<organism evidence="2 3">
    <name type="scientific">Urochloa decumbens</name>
    <dbReference type="NCBI Taxonomy" id="240449"/>
    <lineage>
        <taxon>Eukaryota</taxon>
        <taxon>Viridiplantae</taxon>
        <taxon>Streptophyta</taxon>
        <taxon>Embryophyta</taxon>
        <taxon>Tracheophyta</taxon>
        <taxon>Spermatophyta</taxon>
        <taxon>Magnoliopsida</taxon>
        <taxon>Liliopsida</taxon>
        <taxon>Poales</taxon>
        <taxon>Poaceae</taxon>
        <taxon>PACMAD clade</taxon>
        <taxon>Panicoideae</taxon>
        <taxon>Panicodae</taxon>
        <taxon>Paniceae</taxon>
        <taxon>Melinidinae</taxon>
        <taxon>Urochloa</taxon>
    </lineage>
</organism>
<dbReference type="EMBL" id="OZ075123">
    <property type="protein sequence ID" value="CAL4916760.1"/>
    <property type="molecule type" value="Genomic_DNA"/>
</dbReference>
<keyword evidence="3" id="KW-1185">Reference proteome</keyword>
<feature type="domain" description="KIB1-4 beta-propeller" evidence="1">
    <location>
        <begin position="68"/>
        <end position="398"/>
    </location>
</feature>
<protein>
    <recommendedName>
        <fullName evidence="1">KIB1-4 beta-propeller domain-containing protein</fullName>
    </recommendedName>
</protein>
<dbReference type="Proteomes" id="UP001497457">
    <property type="component" value="Chromosome 13rd"/>
</dbReference>
<name>A0ABC8WW42_9POAL</name>
<reference evidence="3" key="1">
    <citation type="submission" date="2024-06" db="EMBL/GenBank/DDBJ databases">
        <authorList>
            <person name="Ryan C."/>
        </authorList>
    </citation>
    <scope>NUCLEOTIDE SEQUENCE [LARGE SCALE GENOMIC DNA]</scope>
</reference>
<evidence type="ECO:0000259" key="1">
    <source>
        <dbReference type="Pfam" id="PF03478"/>
    </source>
</evidence>